<dbReference type="Pfam" id="PF01607">
    <property type="entry name" value="CBM_14"/>
    <property type="match status" value="1"/>
</dbReference>
<sequence length="98" mass="11050">MKLLLTFTLVIAIAYAHIEEDHSHHPDCQVPACPRDDHRNRTYPLDCTKYVSCSTGRPIVEECPSGYKYHQKERICEISIGGAGQGCLPCWIKHPEGL</sequence>
<evidence type="ECO:0000313" key="3">
    <source>
        <dbReference type="EMBL" id="UEP64312.1"/>
    </source>
</evidence>
<dbReference type="Gene3D" id="2.170.140.10">
    <property type="entry name" value="Chitin binding domain"/>
    <property type="match status" value="1"/>
</dbReference>
<accession>A0A8K1YTT8</accession>
<protein>
    <submittedName>
        <fullName evidence="3">Teratocyte chitin binding peritrophin</fullName>
    </submittedName>
</protein>
<dbReference type="GO" id="GO:0008061">
    <property type="term" value="F:chitin binding"/>
    <property type="evidence" value="ECO:0007669"/>
    <property type="project" value="InterPro"/>
</dbReference>
<organism evidence="3">
    <name type="scientific">Cotesia flavipes</name>
    <name type="common">Parasitic wasp</name>
    <name type="synonym">Apanteles flavipes</name>
    <dbReference type="NCBI Taxonomy" id="89805"/>
    <lineage>
        <taxon>Eukaryota</taxon>
        <taxon>Metazoa</taxon>
        <taxon>Ecdysozoa</taxon>
        <taxon>Arthropoda</taxon>
        <taxon>Hexapoda</taxon>
        <taxon>Insecta</taxon>
        <taxon>Pterygota</taxon>
        <taxon>Neoptera</taxon>
        <taxon>Endopterygota</taxon>
        <taxon>Hymenoptera</taxon>
        <taxon>Apocrita</taxon>
        <taxon>Ichneumonoidea</taxon>
        <taxon>Braconidae</taxon>
        <taxon>Microgastrinae</taxon>
        <taxon>Cotesia</taxon>
    </lineage>
</organism>
<dbReference type="InterPro" id="IPR036508">
    <property type="entry name" value="Chitin-bd_dom_sf"/>
</dbReference>
<dbReference type="EMBL" id="MZ746719">
    <property type="protein sequence ID" value="UEP64312.1"/>
    <property type="molecule type" value="mRNA"/>
</dbReference>
<dbReference type="SMART" id="SM00494">
    <property type="entry name" value="ChtBD2"/>
    <property type="match status" value="1"/>
</dbReference>
<dbReference type="AlphaFoldDB" id="A0A8K1YTT8"/>
<reference evidence="3" key="1">
    <citation type="submission" date="2021-08" db="EMBL/GenBank/DDBJ databases">
        <title>Proteotranscriptomics reveals the secretory dynamics of teratocytes, master regulators of parasitization by the endoparasitoid wasp Cotesia flavipes.</title>
        <authorList>
            <person name="Pinto C.G."/>
            <person name="Walker A.A."/>
            <person name="Robinson S."/>
            <person name="King G.F."/>
            <person name="Rossi G.D."/>
        </authorList>
    </citation>
    <scope>NUCLEOTIDE SEQUENCE</scope>
</reference>
<name>A0A8K1YTT8_COTFL</name>
<evidence type="ECO:0000259" key="2">
    <source>
        <dbReference type="PROSITE" id="PS50940"/>
    </source>
</evidence>
<feature type="domain" description="Chitin-binding type-2" evidence="2">
    <location>
        <begin position="30"/>
        <end position="89"/>
    </location>
</feature>
<dbReference type="GO" id="GO:0005576">
    <property type="term" value="C:extracellular region"/>
    <property type="evidence" value="ECO:0007669"/>
    <property type="project" value="InterPro"/>
</dbReference>
<dbReference type="SUPFAM" id="SSF57625">
    <property type="entry name" value="Invertebrate chitin-binding proteins"/>
    <property type="match status" value="1"/>
</dbReference>
<proteinExistence type="evidence at transcript level"/>
<feature type="chain" id="PRO_5035425135" evidence="1">
    <location>
        <begin position="17"/>
        <end position="98"/>
    </location>
</feature>
<feature type="signal peptide" evidence="1">
    <location>
        <begin position="1"/>
        <end position="16"/>
    </location>
</feature>
<dbReference type="PROSITE" id="PS50940">
    <property type="entry name" value="CHIT_BIND_II"/>
    <property type="match status" value="1"/>
</dbReference>
<keyword evidence="1" id="KW-0732">Signal</keyword>
<dbReference type="InterPro" id="IPR002557">
    <property type="entry name" value="Chitin-bd_dom"/>
</dbReference>
<evidence type="ECO:0000256" key="1">
    <source>
        <dbReference type="SAM" id="SignalP"/>
    </source>
</evidence>